<keyword evidence="2" id="KW-1185">Reference proteome</keyword>
<dbReference type="RefSeq" id="WP_073403140.1">
    <property type="nucleotide sequence ID" value="NZ_FQTV01000015.1"/>
</dbReference>
<accession>A0A1M5F0F1</accession>
<protein>
    <submittedName>
        <fullName evidence="1">Uncharacterized protein</fullName>
    </submittedName>
</protein>
<dbReference type="EMBL" id="FQTV01000015">
    <property type="protein sequence ID" value="SHF84732.1"/>
    <property type="molecule type" value="Genomic_DNA"/>
</dbReference>
<reference evidence="1 2" key="1">
    <citation type="submission" date="2016-11" db="EMBL/GenBank/DDBJ databases">
        <authorList>
            <person name="Jaros S."/>
            <person name="Januszkiewicz K."/>
            <person name="Wedrychowicz H."/>
        </authorList>
    </citation>
    <scope>NUCLEOTIDE SEQUENCE [LARGE SCALE GENOMIC DNA]</scope>
    <source>
        <strain evidence="1 2">DSM 26991</strain>
    </source>
</reference>
<evidence type="ECO:0000313" key="2">
    <source>
        <dbReference type="Proteomes" id="UP000184509"/>
    </source>
</evidence>
<dbReference type="OrthoDB" id="1047493at2"/>
<proteinExistence type="predicted"/>
<dbReference type="Proteomes" id="UP000184509">
    <property type="component" value="Unassembled WGS sequence"/>
</dbReference>
<dbReference type="AlphaFoldDB" id="A0A1M5F0F1"/>
<sequence length="68" mass="7889">MKKKKSNPLMDYVKAARLGSREAEIEQHGHPINYRKVVPSKKAYNRKKNKADDKGLPYLFLCNLVMNN</sequence>
<evidence type="ECO:0000313" key="1">
    <source>
        <dbReference type="EMBL" id="SHF84732.1"/>
    </source>
</evidence>
<name>A0A1M5F0F1_9BACE</name>
<gene>
    <name evidence="1" type="ORF">SAMN05444405_11529</name>
</gene>
<organism evidence="1 2">
    <name type="scientific">Bacteroides luti</name>
    <dbReference type="NCBI Taxonomy" id="1297750"/>
    <lineage>
        <taxon>Bacteria</taxon>
        <taxon>Pseudomonadati</taxon>
        <taxon>Bacteroidota</taxon>
        <taxon>Bacteroidia</taxon>
        <taxon>Bacteroidales</taxon>
        <taxon>Bacteroidaceae</taxon>
        <taxon>Bacteroides</taxon>
    </lineage>
</organism>